<dbReference type="SMART" id="SM00631">
    <property type="entry name" value="Zn_pept"/>
    <property type="match status" value="1"/>
</dbReference>
<dbReference type="CDD" id="cd06234">
    <property type="entry name" value="M14_PaCCP-like"/>
    <property type="match status" value="1"/>
</dbReference>
<dbReference type="InterPro" id="IPR040626">
    <property type="entry name" value="Pepdidase_M14_N"/>
</dbReference>
<dbReference type="GO" id="GO:0006508">
    <property type="term" value="P:proteolysis"/>
    <property type="evidence" value="ECO:0007669"/>
    <property type="project" value="InterPro"/>
</dbReference>
<dbReference type="Pfam" id="PF00246">
    <property type="entry name" value="Peptidase_M14"/>
    <property type="match status" value="1"/>
</dbReference>
<dbReference type="Pfam" id="PF18027">
    <property type="entry name" value="Pepdidase_M14_N"/>
    <property type="match status" value="1"/>
</dbReference>
<name>A0A3M7L2U2_AUXPR</name>
<dbReference type="EMBL" id="QOKY01000142">
    <property type="protein sequence ID" value="RMZ56519.1"/>
    <property type="molecule type" value="Genomic_DNA"/>
</dbReference>
<organism evidence="5 6">
    <name type="scientific">Auxenochlorella protothecoides</name>
    <name type="common">Green microalga</name>
    <name type="synonym">Chlorella protothecoides</name>
    <dbReference type="NCBI Taxonomy" id="3075"/>
    <lineage>
        <taxon>Eukaryota</taxon>
        <taxon>Viridiplantae</taxon>
        <taxon>Chlorophyta</taxon>
        <taxon>core chlorophytes</taxon>
        <taxon>Trebouxiophyceae</taxon>
        <taxon>Chlorellales</taxon>
        <taxon>Chlorellaceae</taxon>
        <taxon>Auxenochlorella</taxon>
    </lineage>
</organism>
<evidence type="ECO:0000259" key="4">
    <source>
        <dbReference type="PROSITE" id="PS52035"/>
    </source>
</evidence>
<dbReference type="SUPFAM" id="SSF53187">
    <property type="entry name" value="Zn-dependent exopeptidases"/>
    <property type="match status" value="1"/>
</dbReference>
<dbReference type="AlphaFoldDB" id="A0A3M7L2U2"/>
<dbReference type="Gene3D" id="2.60.40.3120">
    <property type="match status" value="1"/>
</dbReference>
<proteinExistence type="inferred from homology"/>
<accession>A0A3M7L2U2</accession>
<evidence type="ECO:0000313" key="6">
    <source>
        <dbReference type="Proteomes" id="UP000279271"/>
    </source>
</evidence>
<gene>
    <name evidence="5" type="ORF">APUTEX25_001366</name>
</gene>
<dbReference type="PANTHER" id="PTHR12756:SF11">
    <property type="entry name" value="CYTOSOLIC CARBOXYPEPTIDASE 1"/>
    <property type="match status" value="1"/>
</dbReference>
<dbReference type="Proteomes" id="UP000279271">
    <property type="component" value="Unassembled WGS sequence"/>
</dbReference>
<reference evidence="6" key="1">
    <citation type="journal article" date="2018" name="Algal Res.">
        <title>Characterization of plant carbon substrate utilization by Auxenochlorella protothecoides.</title>
        <authorList>
            <person name="Vogler B.W."/>
            <person name="Starkenburg S.R."/>
            <person name="Sudasinghe N."/>
            <person name="Schambach J.Y."/>
            <person name="Rollin J.A."/>
            <person name="Pattathil S."/>
            <person name="Barry A.N."/>
        </authorList>
    </citation>
    <scope>NUCLEOTIDE SEQUENCE [LARGE SCALE GENOMIC DNA]</scope>
    <source>
        <strain evidence="6">UTEX 25</strain>
    </source>
</reference>
<evidence type="ECO:0000256" key="2">
    <source>
        <dbReference type="ARBA" id="ARBA00005988"/>
    </source>
</evidence>
<feature type="active site" description="Proton donor/acceptor" evidence="3">
    <location>
        <position position="332"/>
    </location>
</feature>
<dbReference type="Gene3D" id="3.40.630.10">
    <property type="entry name" value="Zn peptidases"/>
    <property type="match status" value="1"/>
</dbReference>
<dbReference type="PANTHER" id="PTHR12756">
    <property type="entry name" value="CYTOSOLIC CARBOXYPEPTIDASE"/>
    <property type="match status" value="1"/>
</dbReference>
<dbReference type="GO" id="GO:0004181">
    <property type="term" value="F:metallocarboxypeptidase activity"/>
    <property type="evidence" value="ECO:0007669"/>
    <property type="project" value="InterPro"/>
</dbReference>
<comment type="caution">
    <text evidence="5">The sequence shown here is derived from an EMBL/GenBank/DDBJ whole genome shotgun (WGS) entry which is preliminary data.</text>
</comment>
<dbReference type="PROSITE" id="PS52035">
    <property type="entry name" value="PEPTIDASE_M14"/>
    <property type="match status" value="1"/>
</dbReference>
<protein>
    <recommendedName>
        <fullName evidence="4">Peptidase M14 domain-containing protein</fullName>
    </recommendedName>
</protein>
<dbReference type="InterPro" id="IPR000834">
    <property type="entry name" value="Peptidase_M14"/>
</dbReference>
<feature type="non-terminal residue" evidence="5">
    <location>
        <position position="1"/>
    </location>
</feature>
<comment type="cofactor">
    <cofactor evidence="1">
        <name>Zn(2+)</name>
        <dbReference type="ChEBI" id="CHEBI:29105"/>
    </cofactor>
</comment>
<dbReference type="InterPro" id="IPR050821">
    <property type="entry name" value="Cytosolic_carboxypeptidase"/>
</dbReference>
<evidence type="ECO:0000256" key="3">
    <source>
        <dbReference type="PROSITE-ProRule" id="PRU01379"/>
    </source>
</evidence>
<evidence type="ECO:0000256" key="1">
    <source>
        <dbReference type="ARBA" id="ARBA00001947"/>
    </source>
</evidence>
<feature type="domain" description="Peptidase M14" evidence="4">
    <location>
        <begin position="107"/>
        <end position="371"/>
    </location>
</feature>
<evidence type="ECO:0000313" key="5">
    <source>
        <dbReference type="EMBL" id="RMZ56519.1"/>
    </source>
</evidence>
<comment type="similarity">
    <text evidence="2 3">Belongs to the peptidase M14 family.</text>
</comment>
<dbReference type="GO" id="GO:0008270">
    <property type="term" value="F:zinc ion binding"/>
    <property type="evidence" value="ECO:0007669"/>
    <property type="project" value="InterPro"/>
</dbReference>
<sequence length="591" mass="64150">GNIEFGGTNKQGAFDLSIRPDPFCPSDNATHFQWFNFRASNLARGTPSTFNITNAGQASFPGGFKDYDVVASYDASIWFRLPASFDGKVLSWTVEPKHPSMHFAYFAPYPSQRHAELVAELQQVDGVQLSVLGQTLDGRDLDLLQIGTPGEGKRVAWIIARQHPGETMAEWAAEGLLRRLTDRHDPISRALLQSTVFYVVPNMNPDGSARGHLRTNAAGANLNREWAEPSMERSPEVFCVRNAMDRTGVDVMIDIHGAEALPYNFFVSSSAIPGWTPRLADLEAALSAALVVANPDFQTRVGYPRGAPGKGNLSLGSKQVAQRFDCLAVTLEQPFKDTKETPDKEFGWSPQRAQRLGASLLDAILAVVDLHAGFRCSGMESMSGSGSDPAAAFDILHIAVYNDHRRTLEPRVSCLGSNLASRFDRHVLDKGWTAMPRRTPSPLLSPGAVISAQLEALQRNDWPEEGAGVATAFAFTLPASATEAGALDSTGAVAVSRWSGERSFVPRPAFEELVRAPPFSVLLGCDSWKVASPVVFPSSRHSDRAVQAVHVQAAGTGRTHTFTFCLVRAGPGSHKDCWMTSRVLMGDYGNV</sequence>